<dbReference type="AlphaFoldDB" id="A0AAN9KAP1"/>
<gene>
    <name evidence="1" type="ORF">VNO77_37584</name>
</gene>
<organism evidence="1 2">
    <name type="scientific">Canavalia gladiata</name>
    <name type="common">Sword bean</name>
    <name type="synonym">Dolichos gladiatus</name>
    <dbReference type="NCBI Taxonomy" id="3824"/>
    <lineage>
        <taxon>Eukaryota</taxon>
        <taxon>Viridiplantae</taxon>
        <taxon>Streptophyta</taxon>
        <taxon>Embryophyta</taxon>
        <taxon>Tracheophyta</taxon>
        <taxon>Spermatophyta</taxon>
        <taxon>Magnoliopsida</taxon>
        <taxon>eudicotyledons</taxon>
        <taxon>Gunneridae</taxon>
        <taxon>Pentapetalae</taxon>
        <taxon>rosids</taxon>
        <taxon>fabids</taxon>
        <taxon>Fabales</taxon>
        <taxon>Fabaceae</taxon>
        <taxon>Papilionoideae</taxon>
        <taxon>50 kb inversion clade</taxon>
        <taxon>NPAAA clade</taxon>
        <taxon>indigoferoid/millettioid clade</taxon>
        <taxon>Phaseoleae</taxon>
        <taxon>Canavalia</taxon>
    </lineage>
</organism>
<sequence length="339" mass="37983">MLPRREWMLLCEIVGFRERCKGENLNPKAVSRATCCLQGKSKREGLNWGCCEERLAVNDHTKIPARGTSTTMSNYGGNNPYVQISPLHTSSATTNRLNPMDKMCNAFNPVVRRLIKSYACYLSTSARLVIETLCVSTKRARLVIETLCVSTKRLAFWSDYAKTKVNVCIIRFNKLKSVRGIYGMTFISPLAAIFSQLAVKSNGAGHWGVDCQDLWLLLILLMLQNGPWLLWNESGSIPIRCNMPFVTNSGAEPNFKVMELINPHALVNGCGCRIKTLCYSNTGTGLVQWRSYSLDQFILSAAKAVPNLWLLVLGQEPRPFEELRLSRLALLSLATMRLP</sequence>
<accession>A0AAN9KAP1</accession>
<evidence type="ECO:0000313" key="1">
    <source>
        <dbReference type="EMBL" id="KAK7313141.1"/>
    </source>
</evidence>
<name>A0AAN9KAP1_CANGL</name>
<evidence type="ECO:0000313" key="2">
    <source>
        <dbReference type="Proteomes" id="UP001367508"/>
    </source>
</evidence>
<protein>
    <submittedName>
        <fullName evidence="1">Uncharacterized protein</fullName>
    </submittedName>
</protein>
<comment type="caution">
    <text evidence="1">The sequence shown here is derived from an EMBL/GenBank/DDBJ whole genome shotgun (WGS) entry which is preliminary data.</text>
</comment>
<proteinExistence type="predicted"/>
<keyword evidence="2" id="KW-1185">Reference proteome</keyword>
<reference evidence="1 2" key="1">
    <citation type="submission" date="2024-01" db="EMBL/GenBank/DDBJ databases">
        <title>The genomes of 5 underutilized Papilionoideae crops provide insights into root nodulation and disease resistanc.</title>
        <authorList>
            <person name="Jiang F."/>
        </authorList>
    </citation>
    <scope>NUCLEOTIDE SEQUENCE [LARGE SCALE GENOMIC DNA]</scope>
    <source>
        <strain evidence="1">LVBAO_FW01</strain>
        <tissue evidence="1">Leaves</tissue>
    </source>
</reference>
<dbReference type="EMBL" id="JAYMYQ010000009">
    <property type="protein sequence ID" value="KAK7313141.1"/>
    <property type="molecule type" value="Genomic_DNA"/>
</dbReference>
<dbReference type="Proteomes" id="UP001367508">
    <property type="component" value="Unassembled WGS sequence"/>
</dbReference>